<evidence type="ECO:0000256" key="7">
    <source>
        <dbReference type="SAM" id="Phobius"/>
    </source>
</evidence>
<dbReference type="STRING" id="161398.PP2015_474"/>
<dbReference type="CDD" id="cd00082">
    <property type="entry name" value="HisKA"/>
    <property type="match status" value="1"/>
</dbReference>
<dbReference type="Pfam" id="PF00512">
    <property type="entry name" value="HisKA"/>
    <property type="match status" value="1"/>
</dbReference>
<protein>
    <recommendedName>
        <fullName evidence="2">histidine kinase</fullName>
        <ecNumber evidence="2">2.7.13.3</ecNumber>
    </recommendedName>
</protein>
<dbReference type="EC" id="2.7.13.3" evidence="2"/>
<feature type="transmembrane region" description="Helical" evidence="7">
    <location>
        <begin position="20"/>
        <end position="43"/>
    </location>
</feature>
<evidence type="ECO:0000256" key="3">
    <source>
        <dbReference type="ARBA" id="ARBA00022553"/>
    </source>
</evidence>
<evidence type="ECO:0000256" key="2">
    <source>
        <dbReference type="ARBA" id="ARBA00012438"/>
    </source>
</evidence>
<evidence type="ECO:0000259" key="8">
    <source>
        <dbReference type="PROSITE" id="PS50109"/>
    </source>
</evidence>
<keyword evidence="6" id="KW-0902">Two-component regulatory system</keyword>
<dbReference type="InterPro" id="IPR004358">
    <property type="entry name" value="Sig_transdc_His_kin-like_C"/>
</dbReference>
<organism evidence="9 10">
    <name type="scientific">Pseudoalteromonas phenolica</name>
    <dbReference type="NCBI Taxonomy" id="161398"/>
    <lineage>
        <taxon>Bacteria</taxon>
        <taxon>Pseudomonadati</taxon>
        <taxon>Pseudomonadota</taxon>
        <taxon>Gammaproteobacteria</taxon>
        <taxon>Alteromonadales</taxon>
        <taxon>Pseudoalteromonadaceae</taxon>
        <taxon>Pseudoalteromonas</taxon>
    </lineage>
</organism>
<dbReference type="InterPro" id="IPR050736">
    <property type="entry name" value="Sensor_HK_Regulatory"/>
</dbReference>
<dbReference type="PROSITE" id="PS50109">
    <property type="entry name" value="HIS_KIN"/>
    <property type="match status" value="1"/>
</dbReference>
<keyword evidence="4" id="KW-0808">Transferase</keyword>
<keyword evidence="7" id="KW-0472">Membrane</keyword>
<dbReference type="SMART" id="SM00387">
    <property type="entry name" value="HATPase_c"/>
    <property type="match status" value="1"/>
</dbReference>
<keyword evidence="10" id="KW-1185">Reference proteome</keyword>
<evidence type="ECO:0000256" key="6">
    <source>
        <dbReference type="ARBA" id="ARBA00023012"/>
    </source>
</evidence>
<keyword evidence="7" id="KW-1133">Transmembrane helix</keyword>
<keyword evidence="3" id="KW-0597">Phosphoprotein</keyword>
<dbReference type="GO" id="GO:0000155">
    <property type="term" value="F:phosphorelay sensor kinase activity"/>
    <property type="evidence" value="ECO:0007669"/>
    <property type="project" value="InterPro"/>
</dbReference>
<dbReference type="SUPFAM" id="SSF55874">
    <property type="entry name" value="ATPase domain of HSP90 chaperone/DNA topoisomerase II/histidine kinase"/>
    <property type="match status" value="1"/>
</dbReference>
<dbReference type="PRINTS" id="PR00344">
    <property type="entry name" value="BCTRLSENSOR"/>
</dbReference>
<dbReference type="RefSeq" id="WP_058028760.1">
    <property type="nucleotide sequence ID" value="NZ_CP013187.1"/>
</dbReference>
<dbReference type="InterPro" id="IPR003661">
    <property type="entry name" value="HisK_dim/P_dom"/>
</dbReference>
<dbReference type="PATRIC" id="fig|161398.10.peg.483"/>
<evidence type="ECO:0000256" key="1">
    <source>
        <dbReference type="ARBA" id="ARBA00000085"/>
    </source>
</evidence>
<dbReference type="Pfam" id="PF02518">
    <property type="entry name" value="HATPase_c"/>
    <property type="match status" value="1"/>
</dbReference>
<proteinExistence type="predicted"/>
<evidence type="ECO:0000256" key="4">
    <source>
        <dbReference type="ARBA" id="ARBA00022679"/>
    </source>
</evidence>
<dbReference type="PANTHER" id="PTHR43711">
    <property type="entry name" value="TWO-COMPONENT HISTIDINE KINASE"/>
    <property type="match status" value="1"/>
</dbReference>
<dbReference type="EMBL" id="CP013187">
    <property type="protein sequence ID" value="ALO40996.1"/>
    <property type="molecule type" value="Genomic_DNA"/>
</dbReference>
<keyword evidence="5 9" id="KW-0418">Kinase</keyword>
<dbReference type="KEGG" id="pphe:PP2015_474"/>
<dbReference type="OrthoDB" id="9804645at2"/>
<dbReference type="Gene3D" id="1.10.287.130">
    <property type="match status" value="1"/>
</dbReference>
<dbReference type="InterPro" id="IPR003594">
    <property type="entry name" value="HATPase_dom"/>
</dbReference>
<comment type="catalytic activity">
    <reaction evidence="1">
        <text>ATP + protein L-histidine = ADP + protein N-phospho-L-histidine.</text>
        <dbReference type="EC" id="2.7.13.3"/>
    </reaction>
</comment>
<dbReference type="InterPro" id="IPR036097">
    <property type="entry name" value="HisK_dim/P_sf"/>
</dbReference>
<dbReference type="AlphaFoldDB" id="A0A0S2JYN8"/>
<dbReference type="Gene3D" id="3.30.565.10">
    <property type="entry name" value="Histidine kinase-like ATPase, C-terminal domain"/>
    <property type="match status" value="1"/>
</dbReference>
<feature type="domain" description="Histidine kinase" evidence="8">
    <location>
        <begin position="348"/>
        <end position="578"/>
    </location>
</feature>
<dbReference type="InterPro" id="IPR005467">
    <property type="entry name" value="His_kinase_dom"/>
</dbReference>
<keyword evidence="7" id="KW-0812">Transmembrane</keyword>
<gene>
    <name evidence="9" type="ORF">PP2015_474</name>
</gene>
<name>A0A0S2JYN8_9GAMM</name>
<dbReference type="InterPro" id="IPR036890">
    <property type="entry name" value="HATPase_C_sf"/>
</dbReference>
<dbReference type="Proteomes" id="UP000061457">
    <property type="component" value="Chromosome I"/>
</dbReference>
<dbReference type="SMART" id="SM00388">
    <property type="entry name" value="HisKA"/>
    <property type="match status" value="1"/>
</dbReference>
<dbReference type="SUPFAM" id="SSF47384">
    <property type="entry name" value="Homodimeric domain of signal transducing histidine kinase"/>
    <property type="match status" value="1"/>
</dbReference>
<accession>A0A0S2JYN8</accession>
<dbReference type="PANTHER" id="PTHR43711:SF1">
    <property type="entry name" value="HISTIDINE KINASE 1"/>
    <property type="match status" value="1"/>
</dbReference>
<sequence length="581" mass="66699">MKAFLKPSPLLNYQQRLKRLRIFTLSFFLLLFIPVSLVCVFVFQQFEQEQIVKYQKHATKLSDIINKRLFKQAIITNSVSPTEFDYYQYAYNPDTNKVTRQVSPLADPESFQRYEGLVGFFQIDAQGRFNSPMWPDVIEADDVFSEKEAKKDSLKMARGLYDIVMRSAQIKTLINNGFIVQPEKYEVIEDVPDYFIFYRVVTVSDEVKMQGYVLNKQRYLLGLIMEVMTNKRPNAFLGLTISDKKGHAEDAFIVSKMLKNGDMDVQLQASLPAKLMQVHLKESALHWPFPSYCISFSTKAFGTSSLALYGLGLMGVLLLTIALGCYGFYALGKRQLKLAEQRLNFVSSVSHELKTPLTSIRMYSEMLKSGQILSEQHRSDYYEFIFSESERLSRLIDNILQLSKLSQPAHNVEPNWVKLSILNDVIQSKVSSLLVKNDFKLTINQPFEQPDSALLWVDMDAFAQVVINITDNAVKFFDQAKINDVDRQKIDFNFHYSKQQPEFIQLQIRDYGFGISEEQQEKLFELFYRGGNELTRATQGTGIGLALVKELINAQQGEVSVERMSPGLALNIRFKFKMADA</sequence>
<evidence type="ECO:0000256" key="5">
    <source>
        <dbReference type="ARBA" id="ARBA00022777"/>
    </source>
</evidence>
<dbReference type="FunFam" id="1.10.287.130:FF:000001">
    <property type="entry name" value="Two-component sensor histidine kinase"/>
    <property type="match status" value="1"/>
</dbReference>
<evidence type="ECO:0000313" key="9">
    <source>
        <dbReference type="EMBL" id="ALO40996.1"/>
    </source>
</evidence>
<feature type="transmembrane region" description="Helical" evidence="7">
    <location>
        <begin position="306"/>
        <end position="332"/>
    </location>
</feature>
<evidence type="ECO:0000313" key="10">
    <source>
        <dbReference type="Proteomes" id="UP000061457"/>
    </source>
</evidence>
<reference evidence="9 10" key="1">
    <citation type="submission" date="2015-11" db="EMBL/GenBank/DDBJ databases">
        <authorList>
            <person name="Zhang Y."/>
            <person name="Guo Z."/>
        </authorList>
    </citation>
    <scope>NUCLEOTIDE SEQUENCE [LARGE SCALE GENOMIC DNA]</scope>
    <source>
        <strain evidence="9 10">KCTC 12086</strain>
    </source>
</reference>